<dbReference type="GO" id="GO:0005524">
    <property type="term" value="F:ATP binding"/>
    <property type="evidence" value="ECO:0007669"/>
    <property type="project" value="UniProtKB-KW"/>
</dbReference>
<dbReference type="CDD" id="cd00156">
    <property type="entry name" value="REC"/>
    <property type="match status" value="1"/>
</dbReference>
<sequence>MNNAVKAKKSVRVLVVDDERSIADFIDEVLTAQGYQVSSFSDSEEAYRIAGRQEFQLALIDINMPGINGVQLSKKIMECFPDTEIIIITGVPEENNLDPCLKMGLTHYLFKTFNESQLIYTVYAALHFQRLRNAYLSDSEKIRGCNLIGVSMSTRDVRQEVLSVGKTDLPVLIMGESGTGKEIIARDIHRNSARRSAKPFIPINCAVLGSLAESELFGHVSGAFTGASKTTAGYVGAADKGTLFLDEIGELLPEIQAKLLRFLDDGEYSKVGDTSIRHADVRIVAATNRDLEKMCDEGSFRTDLFYRLSGAIIKTTPLHERKADILPLIWHFLALFGTAKNITYDISADACSRLVEEDWPGNVRQLKQTLYKISQTSDTRKISLADVQRTLGGSGEKQSFKTYKDAKVEVLLDFDKEYLLKTLYLAKGSLKKALELSGMHKKNFYTKIKELGLSVKDFS</sequence>
<protein>
    <submittedName>
        <fullName evidence="6">DNA-binding transcriptional response regulator, NtrC family, contains REC, AAA-type ATPase, and a Fis-type DNA-binding domains</fullName>
    </submittedName>
</protein>
<feature type="domain" description="Sigma-54 factor interaction" evidence="4">
    <location>
        <begin position="147"/>
        <end position="375"/>
    </location>
</feature>
<dbReference type="PROSITE" id="PS50045">
    <property type="entry name" value="SIGMA54_INTERACT_4"/>
    <property type="match status" value="1"/>
</dbReference>
<keyword evidence="7" id="KW-1185">Reference proteome</keyword>
<dbReference type="Gene3D" id="3.40.50.2300">
    <property type="match status" value="1"/>
</dbReference>
<dbReference type="Gene3D" id="1.10.8.60">
    <property type="match status" value="1"/>
</dbReference>
<dbReference type="SUPFAM" id="SSF52540">
    <property type="entry name" value="P-loop containing nucleoside triphosphate hydrolases"/>
    <property type="match status" value="1"/>
</dbReference>
<feature type="modified residue" description="4-aspartylphosphate" evidence="3">
    <location>
        <position position="61"/>
    </location>
</feature>
<dbReference type="CDD" id="cd00009">
    <property type="entry name" value="AAA"/>
    <property type="match status" value="1"/>
</dbReference>
<gene>
    <name evidence="6" type="ORF">SAMN02745220_05089</name>
</gene>
<dbReference type="EMBL" id="FRFE01000053">
    <property type="protein sequence ID" value="SHO53378.1"/>
    <property type="molecule type" value="Genomic_DNA"/>
</dbReference>
<reference evidence="6 7" key="1">
    <citation type="submission" date="2016-12" db="EMBL/GenBank/DDBJ databases">
        <authorList>
            <person name="Song W.-J."/>
            <person name="Kurnit D.M."/>
        </authorList>
    </citation>
    <scope>NUCLEOTIDE SEQUENCE [LARGE SCALE GENOMIC DNA]</scope>
    <source>
        <strain evidence="6 7">DSM 18488</strain>
    </source>
</reference>
<dbReference type="Proteomes" id="UP000184603">
    <property type="component" value="Unassembled WGS sequence"/>
</dbReference>
<evidence type="ECO:0000313" key="7">
    <source>
        <dbReference type="Proteomes" id="UP000184603"/>
    </source>
</evidence>
<dbReference type="SMART" id="SM00382">
    <property type="entry name" value="AAA"/>
    <property type="match status" value="1"/>
</dbReference>
<dbReference type="PANTHER" id="PTHR32071">
    <property type="entry name" value="TRANSCRIPTIONAL REGULATORY PROTEIN"/>
    <property type="match status" value="1"/>
</dbReference>
<dbReference type="PROSITE" id="PS00676">
    <property type="entry name" value="SIGMA54_INTERACT_2"/>
    <property type="match status" value="1"/>
</dbReference>
<dbReference type="AlphaFoldDB" id="A0A1M7YLA1"/>
<dbReference type="InterPro" id="IPR025662">
    <property type="entry name" value="Sigma_54_int_dom_ATP-bd_1"/>
</dbReference>
<dbReference type="PROSITE" id="PS00675">
    <property type="entry name" value="SIGMA54_INTERACT_1"/>
    <property type="match status" value="1"/>
</dbReference>
<evidence type="ECO:0000256" key="2">
    <source>
        <dbReference type="ARBA" id="ARBA00022840"/>
    </source>
</evidence>
<dbReference type="Pfam" id="PF00158">
    <property type="entry name" value="Sigma54_activat"/>
    <property type="match status" value="1"/>
</dbReference>
<dbReference type="InterPro" id="IPR058031">
    <property type="entry name" value="AAA_lid_NorR"/>
</dbReference>
<accession>A0A1M7YLA1</accession>
<dbReference type="InterPro" id="IPR002078">
    <property type="entry name" value="Sigma_54_int"/>
</dbReference>
<dbReference type="Gene3D" id="1.10.10.60">
    <property type="entry name" value="Homeodomain-like"/>
    <property type="match status" value="1"/>
</dbReference>
<dbReference type="PROSITE" id="PS50110">
    <property type="entry name" value="RESPONSE_REGULATORY"/>
    <property type="match status" value="1"/>
</dbReference>
<keyword evidence="2" id="KW-0067">ATP-binding</keyword>
<proteinExistence type="predicted"/>
<dbReference type="GO" id="GO:0000160">
    <property type="term" value="P:phosphorelay signal transduction system"/>
    <property type="evidence" value="ECO:0007669"/>
    <property type="project" value="InterPro"/>
</dbReference>
<dbReference type="InterPro" id="IPR011006">
    <property type="entry name" value="CheY-like_superfamily"/>
</dbReference>
<keyword evidence="1" id="KW-0547">Nucleotide-binding</keyword>
<dbReference type="SUPFAM" id="SSF52172">
    <property type="entry name" value="CheY-like"/>
    <property type="match status" value="1"/>
</dbReference>
<evidence type="ECO:0000259" key="5">
    <source>
        <dbReference type="PROSITE" id="PS50110"/>
    </source>
</evidence>
<dbReference type="Pfam" id="PF00072">
    <property type="entry name" value="Response_reg"/>
    <property type="match status" value="1"/>
</dbReference>
<dbReference type="InterPro" id="IPR003593">
    <property type="entry name" value="AAA+_ATPase"/>
</dbReference>
<evidence type="ECO:0000256" key="3">
    <source>
        <dbReference type="PROSITE-ProRule" id="PRU00169"/>
    </source>
</evidence>
<dbReference type="InterPro" id="IPR025943">
    <property type="entry name" value="Sigma_54_int_dom_ATP-bd_2"/>
</dbReference>
<keyword evidence="3" id="KW-0597">Phosphoprotein</keyword>
<dbReference type="InterPro" id="IPR001789">
    <property type="entry name" value="Sig_transdc_resp-reg_receiver"/>
</dbReference>
<evidence type="ECO:0000313" key="6">
    <source>
        <dbReference type="EMBL" id="SHO53378.1"/>
    </source>
</evidence>
<keyword evidence="6" id="KW-0238">DNA-binding</keyword>
<evidence type="ECO:0000256" key="1">
    <source>
        <dbReference type="ARBA" id="ARBA00022741"/>
    </source>
</evidence>
<name>A0A1M7YLA1_9BACT</name>
<dbReference type="Gene3D" id="3.40.50.300">
    <property type="entry name" value="P-loop containing nucleotide triphosphate hydrolases"/>
    <property type="match status" value="1"/>
</dbReference>
<dbReference type="GO" id="GO:0003677">
    <property type="term" value="F:DNA binding"/>
    <property type="evidence" value="ECO:0007669"/>
    <property type="project" value="UniProtKB-KW"/>
</dbReference>
<dbReference type="Pfam" id="PF25601">
    <property type="entry name" value="AAA_lid_14"/>
    <property type="match status" value="1"/>
</dbReference>
<dbReference type="InterPro" id="IPR027417">
    <property type="entry name" value="P-loop_NTPase"/>
</dbReference>
<organism evidence="6 7">
    <name type="scientific">Desulfopila aestuarii DSM 18488</name>
    <dbReference type="NCBI Taxonomy" id="1121416"/>
    <lineage>
        <taxon>Bacteria</taxon>
        <taxon>Pseudomonadati</taxon>
        <taxon>Thermodesulfobacteriota</taxon>
        <taxon>Desulfobulbia</taxon>
        <taxon>Desulfobulbales</taxon>
        <taxon>Desulfocapsaceae</taxon>
        <taxon>Desulfopila</taxon>
    </lineage>
</organism>
<dbReference type="PANTHER" id="PTHR32071:SF57">
    <property type="entry name" value="C4-DICARBOXYLATE TRANSPORT TRANSCRIPTIONAL REGULATORY PROTEIN DCTD"/>
    <property type="match status" value="1"/>
</dbReference>
<dbReference type="GO" id="GO:0006355">
    <property type="term" value="P:regulation of DNA-templated transcription"/>
    <property type="evidence" value="ECO:0007669"/>
    <property type="project" value="InterPro"/>
</dbReference>
<feature type="domain" description="Response regulatory" evidence="5">
    <location>
        <begin position="12"/>
        <end position="126"/>
    </location>
</feature>
<dbReference type="FunFam" id="3.40.50.300:FF:000006">
    <property type="entry name" value="DNA-binding transcriptional regulator NtrC"/>
    <property type="match status" value="1"/>
</dbReference>
<evidence type="ECO:0000259" key="4">
    <source>
        <dbReference type="PROSITE" id="PS50045"/>
    </source>
</evidence>
<dbReference type="STRING" id="1121416.SAMN02745220_05089"/>
<dbReference type="SMART" id="SM00448">
    <property type="entry name" value="REC"/>
    <property type="match status" value="1"/>
</dbReference>